<keyword evidence="3 5" id="KW-0368">Histidine biosynthesis</keyword>
<dbReference type="KEGG" id="knv:Pan216_00320"/>
<dbReference type="PANTHER" id="PTHR43090:SF2">
    <property type="entry name" value="1-(5-PHOSPHORIBOSYL)-5-[(5-PHOSPHORIBOSYLAMINO)METHYLIDENEAMINO] IMIDAZOLE-4-CARBOXAMIDE ISOMERASE"/>
    <property type="match status" value="1"/>
</dbReference>
<dbReference type="InterPro" id="IPR013785">
    <property type="entry name" value="Aldolase_TIM"/>
</dbReference>
<dbReference type="EMBL" id="CP036279">
    <property type="protein sequence ID" value="QDU59205.1"/>
    <property type="molecule type" value="Genomic_DNA"/>
</dbReference>
<evidence type="ECO:0000256" key="4">
    <source>
        <dbReference type="ARBA" id="ARBA00029440"/>
    </source>
</evidence>
<dbReference type="GO" id="GO:0000162">
    <property type="term" value="P:L-tryptophan biosynthetic process"/>
    <property type="evidence" value="ECO:0007669"/>
    <property type="project" value="TreeGrafter"/>
</dbReference>
<dbReference type="InterPro" id="IPR044524">
    <property type="entry name" value="Isoase_HisA-like"/>
</dbReference>
<evidence type="ECO:0000256" key="3">
    <source>
        <dbReference type="ARBA" id="ARBA00023102"/>
    </source>
</evidence>
<dbReference type="PANTHER" id="PTHR43090">
    <property type="entry name" value="1-(5-PHOSPHORIBOSYL)-5-[(5-PHOSPHORIBOSYLAMINO)METHYLIDENEAMINO] IMIDAZOLE-4-CARBOXAMIDE ISOMERASE"/>
    <property type="match status" value="1"/>
</dbReference>
<keyword evidence="7" id="KW-1185">Reference proteome</keyword>
<sequence length="267" mass="28517">MNIVPAIDLLGGHVVHGVAGQRSNYSPIASVLASGSDPRVIAAALRKFGFRRAYIADLDAIAGGDFDPEILDVAFERGLRLWIDAGQRNAVTPAWADHPAIDRLVTGLETLESPEALDALVDRMGPERLLFSLDMNEGRALTASERWPESTEEIVERVRTAGVRHVLLLDLARVGLGRGTGTEALTGSIRMERPDLTVSVGGGIQTLEELIRFETLGVEAVLVASALHDGSLSRADLGRWLATDDPVDKTLALGGVEAITHRKPGPG</sequence>
<dbReference type="AlphaFoldDB" id="A0A518AWT9"/>
<dbReference type="InterPro" id="IPR006062">
    <property type="entry name" value="His_biosynth"/>
</dbReference>
<keyword evidence="2 5" id="KW-0028">Amino-acid biosynthesis</keyword>
<evidence type="ECO:0000313" key="7">
    <source>
        <dbReference type="Proteomes" id="UP000317093"/>
    </source>
</evidence>
<dbReference type="CDD" id="cd04723">
    <property type="entry name" value="HisA_HisF"/>
    <property type="match status" value="1"/>
</dbReference>
<dbReference type="GO" id="GO:0005737">
    <property type="term" value="C:cytoplasm"/>
    <property type="evidence" value="ECO:0007669"/>
    <property type="project" value="TreeGrafter"/>
</dbReference>
<comment type="similarity">
    <text evidence="1 5">Belongs to the HisA/HisF family.</text>
</comment>
<dbReference type="Pfam" id="PF00977">
    <property type="entry name" value="His_biosynth"/>
    <property type="match status" value="1"/>
</dbReference>
<comment type="pathway">
    <text evidence="4">Amino-acid biosynthesis.</text>
</comment>
<keyword evidence="6" id="KW-0413">Isomerase</keyword>
<reference evidence="6 7" key="1">
    <citation type="submission" date="2019-02" db="EMBL/GenBank/DDBJ databases">
        <title>Deep-cultivation of Planctomycetes and their phenomic and genomic characterization uncovers novel biology.</title>
        <authorList>
            <person name="Wiegand S."/>
            <person name="Jogler M."/>
            <person name="Boedeker C."/>
            <person name="Pinto D."/>
            <person name="Vollmers J."/>
            <person name="Rivas-Marin E."/>
            <person name="Kohn T."/>
            <person name="Peeters S.H."/>
            <person name="Heuer A."/>
            <person name="Rast P."/>
            <person name="Oberbeckmann S."/>
            <person name="Bunk B."/>
            <person name="Jeske O."/>
            <person name="Meyerdierks A."/>
            <person name="Storesund J.E."/>
            <person name="Kallscheuer N."/>
            <person name="Luecker S."/>
            <person name="Lage O.M."/>
            <person name="Pohl T."/>
            <person name="Merkel B.J."/>
            <person name="Hornburger P."/>
            <person name="Mueller R.-W."/>
            <person name="Bruemmer F."/>
            <person name="Labrenz M."/>
            <person name="Spormann A.M."/>
            <person name="Op den Camp H."/>
            <person name="Overmann J."/>
            <person name="Amann R."/>
            <person name="Jetten M.S.M."/>
            <person name="Mascher T."/>
            <person name="Medema M.H."/>
            <person name="Devos D.P."/>
            <person name="Kaster A.-K."/>
            <person name="Ovreas L."/>
            <person name="Rohde M."/>
            <person name="Galperin M.Y."/>
            <person name="Jogler C."/>
        </authorList>
    </citation>
    <scope>NUCLEOTIDE SEQUENCE [LARGE SCALE GENOMIC DNA]</scope>
    <source>
        <strain evidence="6 7">Pan216</strain>
    </source>
</reference>
<name>A0A518AWT9_9BACT</name>
<dbReference type="InterPro" id="IPR011060">
    <property type="entry name" value="RibuloseP-bd_barrel"/>
</dbReference>
<dbReference type="RefSeq" id="WP_419193090.1">
    <property type="nucleotide sequence ID" value="NZ_CP036279.1"/>
</dbReference>
<dbReference type="EC" id="5.3.1.16" evidence="6"/>
<proteinExistence type="inferred from homology"/>
<organism evidence="6 7">
    <name type="scientific">Kolteria novifilia</name>
    <dbReference type="NCBI Taxonomy" id="2527975"/>
    <lineage>
        <taxon>Bacteria</taxon>
        <taxon>Pseudomonadati</taxon>
        <taxon>Planctomycetota</taxon>
        <taxon>Planctomycetia</taxon>
        <taxon>Kolteriales</taxon>
        <taxon>Kolteriaceae</taxon>
        <taxon>Kolteria</taxon>
    </lineage>
</organism>
<evidence type="ECO:0000256" key="2">
    <source>
        <dbReference type="ARBA" id="ARBA00022605"/>
    </source>
</evidence>
<dbReference type="GO" id="GO:0003949">
    <property type="term" value="F:1-(5-phosphoribosyl)-5-[(5-phosphoribosylamino)methylideneamino]imidazole-4-carboxamide isomerase activity"/>
    <property type="evidence" value="ECO:0007669"/>
    <property type="project" value="UniProtKB-EC"/>
</dbReference>
<dbReference type="SUPFAM" id="SSF51366">
    <property type="entry name" value="Ribulose-phoshate binding barrel"/>
    <property type="match status" value="1"/>
</dbReference>
<dbReference type="GO" id="GO:0000105">
    <property type="term" value="P:L-histidine biosynthetic process"/>
    <property type="evidence" value="ECO:0007669"/>
    <property type="project" value="UniProtKB-KW"/>
</dbReference>
<dbReference type="Gene3D" id="3.20.20.70">
    <property type="entry name" value="Aldolase class I"/>
    <property type="match status" value="1"/>
</dbReference>
<gene>
    <name evidence="6" type="primary">hisA_1</name>
    <name evidence="6" type="ORF">Pan216_00320</name>
</gene>
<evidence type="ECO:0000256" key="5">
    <source>
        <dbReference type="RuleBase" id="RU003657"/>
    </source>
</evidence>
<protein>
    <submittedName>
        <fullName evidence="6">1-(5-phosphoribosyl)-5-[(5-phosphoribosylamino)methylideneamino] imidazole-4-carboxamide isomerase</fullName>
        <ecNumber evidence="6">5.3.1.16</ecNumber>
    </submittedName>
</protein>
<evidence type="ECO:0000313" key="6">
    <source>
        <dbReference type="EMBL" id="QDU59205.1"/>
    </source>
</evidence>
<dbReference type="Proteomes" id="UP000317093">
    <property type="component" value="Chromosome"/>
</dbReference>
<evidence type="ECO:0000256" key="1">
    <source>
        <dbReference type="ARBA" id="ARBA00009667"/>
    </source>
</evidence>
<accession>A0A518AWT9</accession>